<reference evidence="2 3" key="1">
    <citation type="submission" date="2018-02" db="EMBL/GenBank/DDBJ databases">
        <title>Comparative genomes isolates from brazilian mangrove.</title>
        <authorList>
            <person name="Araujo J.E."/>
            <person name="Taketani R.G."/>
            <person name="Silva M.C.P."/>
            <person name="Loureco M.V."/>
            <person name="Andreote F.D."/>
        </authorList>
    </citation>
    <scope>NUCLEOTIDE SEQUENCE [LARGE SCALE GENOMIC DNA]</scope>
    <source>
        <strain evidence="2 3">Nap-Phe MGV</strain>
    </source>
</reference>
<feature type="compositionally biased region" description="Acidic residues" evidence="1">
    <location>
        <begin position="63"/>
        <end position="76"/>
    </location>
</feature>
<evidence type="ECO:0000313" key="3">
    <source>
        <dbReference type="Proteomes" id="UP000237819"/>
    </source>
</evidence>
<dbReference type="AlphaFoldDB" id="A0A2S8GSH4"/>
<gene>
    <name evidence="2" type="ORF">C5Y93_04870</name>
</gene>
<evidence type="ECO:0000256" key="1">
    <source>
        <dbReference type="SAM" id="MobiDB-lite"/>
    </source>
</evidence>
<dbReference type="RefSeq" id="WP_105334268.1">
    <property type="nucleotide sequence ID" value="NZ_PUHZ01000005.1"/>
</dbReference>
<protein>
    <submittedName>
        <fullName evidence="2">Uncharacterized protein</fullName>
    </submittedName>
</protein>
<feature type="region of interest" description="Disordered" evidence="1">
    <location>
        <begin position="40"/>
        <end position="76"/>
    </location>
</feature>
<sequence length="76" mass="8942">MQATFRYIGKSKAVIVDGERHEKREPFILTNAQRIETFRERKDFEEVKEKEERSSRKRGSVEEAVEPSPEEDANES</sequence>
<dbReference type="EMBL" id="PUHZ01000005">
    <property type="protein sequence ID" value="PQO47378.1"/>
    <property type="molecule type" value="Genomic_DNA"/>
</dbReference>
<name>A0A2S8GSH4_9BACT</name>
<accession>A0A2S8GSH4</accession>
<proteinExistence type="predicted"/>
<evidence type="ECO:0000313" key="2">
    <source>
        <dbReference type="EMBL" id="PQO47378.1"/>
    </source>
</evidence>
<comment type="caution">
    <text evidence="2">The sequence shown here is derived from an EMBL/GenBank/DDBJ whole genome shotgun (WGS) entry which is preliminary data.</text>
</comment>
<dbReference type="Proteomes" id="UP000237819">
    <property type="component" value="Unassembled WGS sequence"/>
</dbReference>
<feature type="compositionally biased region" description="Basic and acidic residues" evidence="1">
    <location>
        <begin position="40"/>
        <end position="54"/>
    </location>
</feature>
<organism evidence="2 3">
    <name type="scientific">Blastopirellula marina</name>
    <dbReference type="NCBI Taxonomy" id="124"/>
    <lineage>
        <taxon>Bacteria</taxon>
        <taxon>Pseudomonadati</taxon>
        <taxon>Planctomycetota</taxon>
        <taxon>Planctomycetia</taxon>
        <taxon>Pirellulales</taxon>
        <taxon>Pirellulaceae</taxon>
        <taxon>Blastopirellula</taxon>
    </lineage>
</organism>